<evidence type="ECO:0000313" key="1">
    <source>
        <dbReference type="EMBL" id="KAH7903112.1"/>
    </source>
</evidence>
<accession>A0ACB7ZQZ1</accession>
<protein>
    <submittedName>
        <fullName evidence="1">Uncharacterized protein</fullName>
    </submittedName>
</protein>
<reference evidence="1" key="1">
    <citation type="journal article" date="2021" name="New Phytol.">
        <title>Evolutionary innovations through gain and loss of genes in the ectomycorrhizal Boletales.</title>
        <authorList>
            <person name="Wu G."/>
            <person name="Miyauchi S."/>
            <person name="Morin E."/>
            <person name="Kuo A."/>
            <person name="Drula E."/>
            <person name="Varga T."/>
            <person name="Kohler A."/>
            <person name="Feng B."/>
            <person name="Cao Y."/>
            <person name="Lipzen A."/>
            <person name="Daum C."/>
            <person name="Hundley H."/>
            <person name="Pangilinan J."/>
            <person name="Johnson J."/>
            <person name="Barry K."/>
            <person name="LaButti K."/>
            <person name="Ng V."/>
            <person name="Ahrendt S."/>
            <person name="Min B."/>
            <person name="Choi I.G."/>
            <person name="Park H."/>
            <person name="Plett J.M."/>
            <person name="Magnuson J."/>
            <person name="Spatafora J.W."/>
            <person name="Nagy L.G."/>
            <person name="Henrissat B."/>
            <person name="Grigoriev I.V."/>
            <person name="Yang Z.L."/>
            <person name="Xu J."/>
            <person name="Martin F.M."/>
        </authorList>
    </citation>
    <scope>NUCLEOTIDE SEQUENCE</scope>
    <source>
        <strain evidence="1">ATCC 28755</strain>
    </source>
</reference>
<organism evidence="1 2">
    <name type="scientific">Hygrophoropsis aurantiaca</name>
    <dbReference type="NCBI Taxonomy" id="72124"/>
    <lineage>
        <taxon>Eukaryota</taxon>
        <taxon>Fungi</taxon>
        <taxon>Dikarya</taxon>
        <taxon>Basidiomycota</taxon>
        <taxon>Agaricomycotina</taxon>
        <taxon>Agaricomycetes</taxon>
        <taxon>Agaricomycetidae</taxon>
        <taxon>Boletales</taxon>
        <taxon>Coniophorineae</taxon>
        <taxon>Hygrophoropsidaceae</taxon>
        <taxon>Hygrophoropsis</taxon>
    </lineage>
</organism>
<proteinExistence type="predicted"/>
<sequence length="536" mass="62130">MSHSFGKGAKPSPHILSLAIMAPVKKRIKRHQKTSNYVVSALKPRILDMPVDILLEASIFHLLHPADLVYLTRTSKAFRSFLLDRTKCLRIWQNALGHVEDLPGCPSFISEPAYANLVFIPLCHGCGFSCETILWRMRIRCCDDCCKTLLARTQDCKKLLPQKLFKADKELWIKLFPYQYFPGRPSRFLKADIQVFKEQYKSIRDHDNSKDIIEYRQALTKEINAVIVTRLTTLGWGDELKMVERGRYCYEFNDLPVVAKVAPIEAKEWRKIEAVLVTFLENHRTRRPSIALKEAYRRRFLSLSSICHRTKVRVFEDMIKQGVNRVGPATFDIFFIPQGRELLEVDIDNFNLKDVEAKLSSMLPSLLTHWYNDMMAQFQNYVRSRDNTRNGIDPFERAVQVFKCKKCLETLHYVIGHHCLALNPLQISTSDDVSMAKWKRSNGKAMETDRGALYGAAATELYQQRPWTWEYLDVKPWRKRIKNLFEALGEDFTTVTKETMLHCGLRVSCDSCQSQIGMQWQAAVGEHVVYIPYVFN</sequence>
<name>A0ACB7ZQZ1_9AGAM</name>
<dbReference type="EMBL" id="MU269210">
    <property type="protein sequence ID" value="KAH7903112.1"/>
    <property type="molecule type" value="Genomic_DNA"/>
</dbReference>
<keyword evidence="2" id="KW-1185">Reference proteome</keyword>
<dbReference type="Proteomes" id="UP000790377">
    <property type="component" value="Unassembled WGS sequence"/>
</dbReference>
<comment type="caution">
    <text evidence="1">The sequence shown here is derived from an EMBL/GenBank/DDBJ whole genome shotgun (WGS) entry which is preliminary data.</text>
</comment>
<evidence type="ECO:0000313" key="2">
    <source>
        <dbReference type="Proteomes" id="UP000790377"/>
    </source>
</evidence>
<gene>
    <name evidence="1" type="ORF">BJ138DRAFT_1107954</name>
</gene>